<reference evidence="2 3" key="1">
    <citation type="submission" date="2019-09" db="EMBL/GenBank/DDBJ databases">
        <authorList>
            <person name="Depoorter E."/>
        </authorList>
    </citation>
    <scope>NUCLEOTIDE SEQUENCE [LARGE SCALE GENOMIC DNA]</scope>
    <source>
        <strain evidence="2">LMG 23254</strain>
    </source>
</reference>
<feature type="transmembrane region" description="Helical" evidence="1">
    <location>
        <begin position="406"/>
        <end position="424"/>
    </location>
</feature>
<feature type="transmembrane region" description="Helical" evidence="1">
    <location>
        <begin position="268"/>
        <end position="292"/>
    </location>
</feature>
<sequence>MAGSNDIGHPAAKAAAIAAARAGDVPGGRLRTWAIVVFVAFAIVTVLYALTAIATGQANFGAVSGDALLHAREQLRAMSIAGADPGWGQVLGTDDPFIWIAARLTSARLMFGENGFYDTVLYYAQMPKVNIVILSLHNILGGTCMLLGALQFWPALRRNYPRWHRTAGVVYMVSSQLAMIGAMTYMVRTPVAMMYDTLTFATGLWFLALGVTASLWMSIHHLIRREIAQHQAYMAINYGFLLTAPFTRIDWIWAAMVYPDVNQNTSNFSAVAVLIAQCMLFGYLLLCMNRWFQKSRPATGRAAPVVPAALTETVAKVGVAVLSVLSIAALAAVVDHYLVTPGLDRFQAGKDWIPAGLAAFQGSVLRAAPGSRWLYAASAIGVCALAPFLLRAAFIGKPQPARMMRLATATGVLTAANGAVLLYWGQLLGGPTAITSSGGTPFQMNGAFELFFAVLLLWGVMRERHALVKEWSLFAVLCVLALPSFYALVPLIGWIYLQIGMPDLQHYVDITSIYRIAISIGLILAMLAGSLYAVYGSATQEKFAR</sequence>
<feature type="transmembrane region" description="Helical" evidence="1">
    <location>
        <begin position="199"/>
        <end position="223"/>
    </location>
</feature>
<feature type="transmembrane region" description="Helical" evidence="1">
    <location>
        <begin position="235"/>
        <end position="256"/>
    </location>
</feature>
<evidence type="ECO:0000313" key="2">
    <source>
        <dbReference type="EMBL" id="VWB12485.1"/>
    </source>
</evidence>
<keyword evidence="1" id="KW-1133">Transmembrane helix</keyword>
<evidence type="ECO:0008006" key="4">
    <source>
        <dbReference type="Google" id="ProtNLM"/>
    </source>
</evidence>
<dbReference type="AlphaFoldDB" id="A0A6P2H5S5"/>
<feature type="transmembrane region" description="Helical" evidence="1">
    <location>
        <begin position="373"/>
        <end position="394"/>
    </location>
</feature>
<proteinExistence type="predicted"/>
<feature type="transmembrane region" description="Helical" evidence="1">
    <location>
        <begin position="313"/>
        <end position="334"/>
    </location>
</feature>
<name>A0A6P2H5S5_BURL3</name>
<feature type="transmembrane region" description="Helical" evidence="1">
    <location>
        <begin position="131"/>
        <end position="156"/>
    </location>
</feature>
<organism evidence="2 3">
    <name type="scientific">Burkholderia lata (strain ATCC 17760 / DSM 23089 / LMG 22485 / NCIMB 9086 / R18194 / 383)</name>
    <dbReference type="NCBI Taxonomy" id="482957"/>
    <lineage>
        <taxon>Bacteria</taxon>
        <taxon>Pseudomonadati</taxon>
        <taxon>Pseudomonadota</taxon>
        <taxon>Betaproteobacteria</taxon>
        <taxon>Burkholderiales</taxon>
        <taxon>Burkholderiaceae</taxon>
        <taxon>Burkholderia</taxon>
        <taxon>Burkholderia cepacia complex</taxon>
    </lineage>
</organism>
<evidence type="ECO:0000256" key="1">
    <source>
        <dbReference type="SAM" id="Phobius"/>
    </source>
</evidence>
<protein>
    <recommendedName>
        <fullName evidence="4">DUF2306 domain-containing protein</fullName>
    </recommendedName>
</protein>
<dbReference type="Proteomes" id="UP000494218">
    <property type="component" value="Unassembled WGS sequence"/>
</dbReference>
<gene>
    <name evidence="2" type="ORF">BLA23254_00423</name>
</gene>
<feature type="transmembrane region" description="Helical" evidence="1">
    <location>
        <begin position="516"/>
        <end position="535"/>
    </location>
</feature>
<dbReference type="InterPro" id="IPR018750">
    <property type="entry name" value="DUF2306_membrane"/>
</dbReference>
<dbReference type="RefSeq" id="WP_175029798.1">
    <property type="nucleotide sequence ID" value="NZ_CABVPW010000002.1"/>
</dbReference>
<keyword evidence="1" id="KW-0812">Transmembrane</keyword>
<evidence type="ECO:0000313" key="3">
    <source>
        <dbReference type="Proteomes" id="UP000494218"/>
    </source>
</evidence>
<feature type="transmembrane region" description="Helical" evidence="1">
    <location>
        <begin position="168"/>
        <end position="187"/>
    </location>
</feature>
<accession>A0A6P2H5S5</accession>
<feature type="transmembrane region" description="Helical" evidence="1">
    <location>
        <begin position="33"/>
        <end position="54"/>
    </location>
</feature>
<keyword evidence="1" id="KW-0472">Membrane</keyword>
<dbReference type="Pfam" id="PF10067">
    <property type="entry name" value="DUF2306"/>
    <property type="match status" value="1"/>
</dbReference>
<feature type="transmembrane region" description="Helical" evidence="1">
    <location>
        <begin position="473"/>
        <end position="496"/>
    </location>
</feature>
<feature type="transmembrane region" description="Helical" evidence="1">
    <location>
        <begin position="444"/>
        <end position="461"/>
    </location>
</feature>
<dbReference type="EMBL" id="CABVPW010000002">
    <property type="protein sequence ID" value="VWB12485.1"/>
    <property type="molecule type" value="Genomic_DNA"/>
</dbReference>